<keyword evidence="2" id="KW-0560">Oxidoreductase</keyword>
<dbReference type="STRING" id="1770053.SAMN05216551_105249"/>
<dbReference type="InterPro" id="IPR002347">
    <property type="entry name" value="SDR_fam"/>
</dbReference>
<dbReference type="InterPro" id="IPR036291">
    <property type="entry name" value="NAD(P)-bd_dom_sf"/>
</dbReference>
<evidence type="ECO:0000256" key="1">
    <source>
        <dbReference type="ARBA" id="ARBA00006484"/>
    </source>
</evidence>
<dbReference type="PANTHER" id="PTHR24321">
    <property type="entry name" value="DEHYDROGENASES, SHORT CHAIN"/>
    <property type="match status" value="1"/>
</dbReference>
<protein>
    <submittedName>
        <fullName evidence="3">NAD(P)-dependent dehydrogenase, short-chain alcohol dehydrogenase family</fullName>
    </submittedName>
</protein>
<gene>
    <name evidence="3" type="ORF">SAMN05216551_105249</name>
</gene>
<dbReference type="GO" id="GO:0016491">
    <property type="term" value="F:oxidoreductase activity"/>
    <property type="evidence" value="ECO:0007669"/>
    <property type="project" value="UniProtKB-KW"/>
</dbReference>
<accession>A0A1H2PQG9</accession>
<evidence type="ECO:0000313" key="4">
    <source>
        <dbReference type="Proteomes" id="UP000243719"/>
    </source>
</evidence>
<dbReference type="AlphaFoldDB" id="A0A1H2PQG9"/>
<keyword evidence="4" id="KW-1185">Reference proteome</keyword>
<dbReference type="PROSITE" id="PS00061">
    <property type="entry name" value="ADH_SHORT"/>
    <property type="match status" value="1"/>
</dbReference>
<dbReference type="Proteomes" id="UP000243719">
    <property type="component" value="Unassembled WGS sequence"/>
</dbReference>
<evidence type="ECO:0000313" key="3">
    <source>
        <dbReference type="EMBL" id="SDV48630.1"/>
    </source>
</evidence>
<dbReference type="CDD" id="cd05233">
    <property type="entry name" value="SDR_c"/>
    <property type="match status" value="1"/>
</dbReference>
<dbReference type="Gene3D" id="3.40.50.720">
    <property type="entry name" value="NAD(P)-binding Rossmann-like Domain"/>
    <property type="match status" value="1"/>
</dbReference>
<name>A0A1H2PQG9_9BURK</name>
<comment type="similarity">
    <text evidence="1">Belongs to the short-chain dehydrogenases/reductases (SDR) family.</text>
</comment>
<dbReference type="PRINTS" id="PR00080">
    <property type="entry name" value="SDRFAMILY"/>
</dbReference>
<dbReference type="PANTHER" id="PTHR24321:SF8">
    <property type="entry name" value="ESTRADIOL 17-BETA-DEHYDROGENASE 8-RELATED"/>
    <property type="match status" value="1"/>
</dbReference>
<sequence>MQTMGESKDEAMNLNANEQGETVGATVSLAGRRLLITGGARGLGEAFVREALAAGARVVFADLLAERGDALASELRDTGAAVDFVPLDLRDAESVKACAARAAELMGGIDGLINNGAITNSGGKFATELSIETFDAVLDVNVRGTWLMTIAALPFLRASGRGRIVNIASDTALWGAPKLLAYAASKGAVIAMTRSLARELGGDQITVNAVAPGLVEVEATAYVPAERHDTYLNGRAIQRAQLPADVTGPVLFLLSDAAGFVTGQLLPVNGGFVLN</sequence>
<dbReference type="EMBL" id="FNLO01000005">
    <property type="protein sequence ID" value="SDV48630.1"/>
    <property type="molecule type" value="Genomic_DNA"/>
</dbReference>
<organism evidence="3 4">
    <name type="scientific">Chitinasiproducens palmae</name>
    <dbReference type="NCBI Taxonomy" id="1770053"/>
    <lineage>
        <taxon>Bacteria</taxon>
        <taxon>Pseudomonadati</taxon>
        <taxon>Pseudomonadota</taxon>
        <taxon>Betaproteobacteria</taxon>
        <taxon>Burkholderiales</taxon>
        <taxon>Burkholderiaceae</taxon>
        <taxon>Chitinasiproducens</taxon>
    </lineage>
</organism>
<proteinExistence type="inferred from homology"/>
<reference evidence="4" key="1">
    <citation type="submission" date="2016-09" db="EMBL/GenBank/DDBJ databases">
        <authorList>
            <person name="Varghese N."/>
            <person name="Submissions S."/>
        </authorList>
    </citation>
    <scope>NUCLEOTIDE SEQUENCE [LARGE SCALE GENOMIC DNA]</scope>
    <source>
        <strain evidence="4">JS23</strain>
    </source>
</reference>
<dbReference type="InterPro" id="IPR020904">
    <property type="entry name" value="Sc_DH/Rdtase_CS"/>
</dbReference>
<evidence type="ECO:0000256" key="2">
    <source>
        <dbReference type="ARBA" id="ARBA00023002"/>
    </source>
</evidence>
<dbReference type="PRINTS" id="PR00081">
    <property type="entry name" value="GDHRDH"/>
</dbReference>
<dbReference type="FunFam" id="3.40.50.720:FF:000084">
    <property type="entry name" value="Short-chain dehydrogenase reductase"/>
    <property type="match status" value="1"/>
</dbReference>
<dbReference type="Pfam" id="PF13561">
    <property type="entry name" value="adh_short_C2"/>
    <property type="match status" value="1"/>
</dbReference>
<dbReference type="SUPFAM" id="SSF51735">
    <property type="entry name" value="NAD(P)-binding Rossmann-fold domains"/>
    <property type="match status" value="1"/>
</dbReference>